<sequence>MKEKKQSICHVDHIDDDTLALVLDFIYTQKIWVNQDILDDLLAVTDYFCMEAFSDEIENCCVGLISDDNCVEMWTTGKKFQKQTLIQHAKEKICAHVFFLINSNQFCNIDLHDMKDFSKLIKEKVSDDQLMKCALLWIRHDMEKRMDKFEMFYDMIEPKSLSQSTWVLLVNMKNLVSQNFAAAKAVIPYMRQFVPNAQTELALDTMYVMCQSGDVYSCDMSALKPKAFDNNSIFVPKWVKIKTADYNISKRSLPLIYGFEKLYAIDYEKAWSLRDANWQDEVRLTTKYSKGAVAFVGDTLYVASGTFNCKLESYKKDFSGQRTTQHSSMKYDRSCFALVPYDGYLFAIGCERNTKPTSKNKRRQILGLSVLPSAPAPIEVYTIKSNTWETLTLSGPDILNVKMYLVHQNRAYIVYGDDTIQVATFDLARRQWVTGMNAETGILERCASLTLGFPDFGSCTMGPPLPANTFGSAASFGSGPFGR</sequence>
<proteinExistence type="evidence at transcript level"/>
<evidence type="ECO:0000256" key="1">
    <source>
        <dbReference type="ARBA" id="ARBA00022441"/>
    </source>
</evidence>
<dbReference type="Gene3D" id="2.120.10.80">
    <property type="entry name" value="Kelch-type beta propeller"/>
    <property type="match status" value="1"/>
</dbReference>
<reference evidence="4" key="1">
    <citation type="submission" date="2020-04" db="EMBL/GenBank/DDBJ databases">
        <authorList>
            <person name="Neveu A P."/>
        </authorList>
    </citation>
    <scope>NUCLEOTIDE SEQUENCE</scope>
    <source>
        <tissue evidence="4">Whole embryo</tissue>
    </source>
</reference>
<dbReference type="SUPFAM" id="SSF50965">
    <property type="entry name" value="Galactose oxidase, central domain"/>
    <property type="match status" value="1"/>
</dbReference>
<keyword evidence="1" id="KW-0880">Kelch repeat</keyword>
<protein>
    <submittedName>
        <fullName evidence="4">Kelch-like protein 20</fullName>
    </submittedName>
</protein>
<evidence type="ECO:0000259" key="3">
    <source>
        <dbReference type="Pfam" id="PF00651"/>
    </source>
</evidence>
<evidence type="ECO:0000256" key="2">
    <source>
        <dbReference type="ARBA" id="ARBA00022737"/>
    </source>
</evidence>
<accession>A0A6F9DFB0</accession>
<feature type="domain" description="BTB" evidence="3">
    <location>
        <begin position="2"/>
        <end position="59"/>
    </location>
</feature>
<name>A0A6F9DFB0_9ASCI</name>
<dbReference type="PANTHER" id="PTHR24412">
    <property type="entry name" value="KELCH PROTEIN"/>
    <property type="match status" value="1"/>
</dbReference>
<dbReference type="EMBL" id="LR786282">
    <property type="protein sequence ID" value="CAB3259744.1"/>
    <property type="molecule type" value="mRNA"/>
</dbReference>
<dbReference type="InterPro" id="IPR011043">
    <property type="entry name" value="Gal_Oxase/kelch_b-propeller"/>
</dbReference>
<dbReference type="Pfam" id="PF00651">
    <property type="entry name" value="BTB"/>
    <property type="match status" value="1"/>
</dbReference>
<gene>
    <name evidence="4" type="primary">Klhl20-003</name>
</gene>
<dbReference type="PANTHER" id="PTHR24412:SF489">
    <property type="entry name" value="RING FINGER DOMAIN AND KELCH REPEAT-CONTAINING PROTEIN DDB_G0271372"/>
    <property type="match status" value="1"/>
</dbReference>
<dbReference type="InterPro" id="IPR000210">
    <property type="entry name" value="BTB/POZ_dom"/>
</dbReference>
<dbReference type="SUPFAM" id="SSF54695">
    <property type="entry name" value="POZ domain"/>
    <property type="match status" value="1"/>
</dbReference>
<dbReference type="CDD" id="cd18186">
    <property type="entry name" value="BTB_POZ_ZBTB_KLHL-like"/>
    <property type="match status" value="1"/>
</dbReference>
<dbReference type="InterPro" id="IPR015915">
    <property type="entry name" value="Kelch-typ_b-propeller"/>
</dbReference>
<dbReference type="Gene3D" id="3.30.710.10">
    <property type="entry name" value="Potassium Channel Kv1.1, Chain A"/>
    <property type="match status" value="1"/>
</dbReference>
<organism evidence="4">
    <name type="scientific">Phallusia mammillata</name>
    <dbReference type="NCBI Taxonomy" id="59560"/>
    <lineage>
        <taxon>Eukaryota</taxon>
        <taxon>Metazoa</taxon>
        <taxon>Chordata</taxon>
        <taxon>Tunicata</taxon>
        <taxon>Ascidiacea</taxon>
        <taxon>Phlebobranchia</taxon>
        <taxon>Ascidiidae</taxon>
        <taxon>Phallusia</taxon>
    </lineage>
</organism>
<dbReference type="Gene3D" id="1.25.40.420">
    <property type="match status" value="1"/>
</dbReference>
<keyword evidence="2" id="KW-0677">Repeat</keyword>
<dbReference type="InterPro" id="IPR011333">
    <property type="entry name" value="SKP1/BTB/POZ_sf"/>
</dbReference>
<evidence type="ECO:0000313" key="4">
    <source>
        <dbReference type="EMBL" id="CAB3259744.1"/>
    </source>
</evidence>
<dbReference type="AlphaFoldDB" id="A0A6F9DFB0"/>